<comment type="caution">
    <text evidence="1">The sequence shown here is derived from an EMBL/GenBank/DDBJ whole genome shotgun (WGS) entry which is preliminary data.</text>
</comment>
<dbReference type="Proteomes" id="UP000885792">
    <property type="component" value="Unassembled WGS sequence"/>
</dbReference>
<dbReference type="EMBL" id="DRNB01000097">
    <property type="protein sequence ID" value="HHJ63779.1"/>
    <property type="molecule type" value="Genomic_DNA"/>
</dbReference>
<organism evidence="1">
    <name type="scientific">Aquifex aeolicus</name>
    <dbReference type="NCBI Taxonomy" id="63363"/>
    <lineage>
        <taxon>Bacteria</taxon>
        <taxon>Pseudomonadati</taxon>
        <taxon>Aquificota</taxon>
        <taxon>Aquificia</taxon>
        <taxon>Aquificales</taxon>
        <taxon>Aquificaceae</taxon>
        <taxon>Aquifex</taxon>
    </lineage>
</organism>
<proteinExistence type="predicted"/>
<reference evidence="1" key="1">
    <citation type="journal article" date="2020" name="mSystems">
        <title>Genome- and Community-Level Interaction Insights into Carbon Utilization and Element Cycling Functions of Hydrothermarchaeota in Hydrothermal Sediment.</title>
        <authorList>
            <person name="Zhou Z."/>
            <person name="Liu Y."/>
            <person name="Xu W."/>
            <person name="Pan J."/>
            <person name="Luo Z.H."/>
            <person name="Li M."/>
        </authorList>
    </citation>
    <scope>NUCLEOTIDE SEQUENCE [LARGE SCALE GENOMIC DNA]</scope>
    <source>
        <strain evidence="1">HyVt-501</strain>
    </source>
</reference>
<accession>A0A7C5Q918</accession>
<gene>
    <name evidence="1" type="ORF">ENJ61_02625</name>
</gene>
<sequence length="93" mass="10497">MRPVNTKGKKVFSFLLGLVYGYRTADMELKVLPLSSFEPSLHREGDVFYLDRAGDIVSKNKPIENPTHVVVLTEDRVSGKVRIYIYRGGDPKA</sequence>
<evidence type="ECO:0000313" key="1">
    <source>
        <dbReference type="EMBL" id="HHJ63779.1"/>
    </source>
</evidence>
<protein>
    <submittedName>
        <fullName evidence="1">Uncharacterized protein</fullName>
    </submittedName>
</protein>
<dbReference type="AlphaFoldDB" id="A0A7C5Q918"/>
<name>A0A7C5Q918_AQUAO</name>